<comment type="caution">
    <text evidence="3">The sequence shown here is derived from an EMBL/GenBank/DDBJ whole genome shotgun (WGS) entry which is preliminary data.</text>
</comment>
<proteinExistence type="predicted"/>
<dbReference type="PANTHER" id="PTHR41248">
    <property type="entry name" value="NORD PROTEIN"/>
    <property type="match status" value="1"/>
</dbReference>
<accession>A0ABT3IDG0</accession>
<sequence>MEEVVGKIWDKWITSQVTTDHVDTKVHFSELQSQLLIYYRAMGGDGAKSIEMAEKRELNIHRSTMQKIAGSHKQFYVSWQDERSLRLPPYIALFTDKNLNQSLYFWLTALAAQLDKQRRSAQLNTHDTNNHDANNSGSVLNQNDWFNDNQQATCHLITEYAGLRRLYSTLAHEVLRLRSIEIDASLKKQPTSSLSHHLFKGDFFNKDNDLEQAEKAIATVLKIPGVINQYPPCSKDVLPVPLWLYPPIDVQGQGANFDPMDEKNNQKNSKRKPGELQEIEQRKKAQYADDNRKTDGLLVFQAEALMTWTEQINLDRCQSDEDDDADVTQIAKDLDIISLSRHRKANAARIRFDLDLPAAAQDDLRLGDGILLPEWDYKQQRLVDNACVLQTMISDDVEPMALSSEYQKLSQDILALFAHIGLTPNRRKAQPSGDEIDLDAWIDNFALPVKDSSKQAFYIDTQHQNRDVNCLILADLSLSTEAYIDDKQRVIDVIRDSLMVFSEALTRLGDDFALYGFSSVRSQHVRFHIFKNFDMPHSDHVRGRIARIEPGYYTRMGAAIRQSSQLLSQRGGANKVLLIITDGKPNDLDQYEGRYGIEDTRQAIVEAKLLGLVPYCVTIDKKGHDYLPYLFGSNGFAIVSNASELPRVLPKIYLHLTAVH</sequence>
<dbReference type="Gene3D" id="3.40.50.410">
    <property type="entry name" value="von Willebrand factor, type A domain"/>
    <property type="match status" value="1"/>
</dbReference>
<gene>
    <name evidence="3" type="ORF">OHT75_15605</name>
</gene>
<organism evidence="3 4">
    <name type="scientific">Shewanella subflava</name>
    <dbReference type="NCBI Taxonomy" id="2986476"/>
    <lineage>
        <taxon>Bacteria</taxon>
        <taxon>Pseudomonadati</taxon>
        <taxon>Pseudomonadota</taxon>
        <taxon>Gammaproteobacteria</taxon>
        <taxon>Alteromonadales</taxon>
        <taxon>Shewanellaceae</taxon>
        <taxon>Shewanella</taxon>
    </lineage>
</organism>
<evidence type="ECO:0000259" key="2">
    <source>
        <dbReference type="PROSITE" id="PS50234"/>
    </source>
</evidence>
<reference evidence="3" key="1">
    <citation type="submission" date="2022-10" db="EMBL/GenBank/DDBJ databases">
        <title>Shewanella flava sp. nov, isolated from the estuary of the Fenhe River into the Yellow River.</title>
        <authorList>
            <person name="Li Y."/>
        </authorList>
    </citation>
    <scope>NUCLEOTIDE SEQUENCE</scope>
    <source>
        <strain evidence="3">FYR11-62</strain>
    </source>
</reference>
<dbReference type="SUPFAM" id="SSF53300">
    <property type="entry name" value="vWA-like"/>
    <property type="match status" value="1"/>
</dbReference>
<evidence type="ECO:0000313" key="4">
    <source>
        <dbReference type="Proteomes" id="UP001163714"/>
    </source>
</evidence>
<evidence type="ECO:0000256" key="1">
    <source>
        <dbReference type="SAM" id="MobiDB-lite"/>
    </source>
</evidence>
<feature type="region of interest" description="Disordered" evidence="1">
    <location>
        <begin position="254"/>
        <end position="275"/>
    </location>
</feature>
<dbReference type="EMBL" id="JAPDMX010000031">
    <property type="protein sequence ID" value="MCW3173903.1"/>
    <property type="molecule type" value="Genomic_DNA"/>
</dbReference>
<protein>
    <submittedName>
        <fullName evidence="3">VWA domain-containing protein</fullName>
    </submittedName>
</protein>
<feature type="domain" description="VWFA" evidence="2">
    <location>
        <begin position="469"/>
        <end position="652"/>
    </location>
</feature>
<name>A0ABT3IDG0_9GAMM</name>
<dbReference type="PROSITE" id="PS50234">
    <property type="entry name" value="VWFA"/>
    <property type="match status" value="1"/>
</dbReference>
<dbReference type="CDD" id="cd01454">
    <property type="entry name" value="vWA_norD_type"/>
    <property type="match status" value="1"/>
</dbReference>
<evidence type="ECO:0000313" key="3">
    <source>
        <dbReference type="EMBL" id="MCW3173903.1"/>
    </source>
</evidence>
<dbReference type="Pfam" id="PF13519">
    <property type="entry name" value="VWA_2"/>
    <property type="match status" value="1"/>
</dbReference>
<dbReference type="InterPro" id="IPR051928">
    <property type="entry name" value="NorD/CobT"/>
</dbReference>
<dbReference type="PANTHER" id="PTHR41248:SF1">
    <property type="entry name" value="NORD PROTEIN"/>
    <property type="match status" value="1"/>
</dbReference>
<dbReference type="SMART" id="SM00327">
    <property type="entry name" value="VWA"/>
    <property type="match status" value="1"/>
</dbReference>
<keyword evidence="4" id="KW-1185">Reference proteome</keyword>
<dbReference type="RefSeq" id="WP_264728296.1">
    <property type="nucleotide sequence ID" value="NZ_JAPDMX010000031.1"/>
</dbReference>
<dbReference type="Proteomes" id="UP001163714">
    <property type="component" value="Unassembled WGS sequence"/>
</dbReference>
<dbReference type="InterPro" id="IPR036465">
    <property type="entry name" value="vWFA_dom_sf"/>
</dbReference>
<dbReference type="InterPro" id="IPR002035">
    <property type="entry name" value="VWF_A"/>
</dbReference>